<dbReference type="AlphaFoldDB" id="A0AAV1XDU2"/>
<evidence type="ECO:0000313" key="2">
    <source>
        <dbReference type="EMBL" id="CAL0319936.1"/>
    </source>
</evidence>
<accession>A0AAV1XDU2</accession>
<gene>
    <name evidence="2" type="ORF">LLUT_LOCUS20996</name>
</gene>
<organism evidence="2 3">
    <name type="scientific">Lupinus luteus</name>
    <name type="common">European yellow lupine</name>
    <dbReference type="NCBI Taxonomy" id="3873"/>
    <lineage>
        <taxon>Eukaryota</taxon>
        <taxon>Viridiplantae</taxon>
        <taxon>Streptophyta</taxon>
        <taxon>Embryophyta</taxon>
        <taxon>Tracheophyta</taxon>
        <taxon>Spermatophyta</taxon>
        <taxon>Magnoliopsida</taxon>
        <taxon>eudicotyledons</taxon>
        <taxon>Gunneridae</taxon>
        <taxon>Pentapetalae</taxon>
        <taxon>rosids</taxon>
        <taxon>fabids</taxon>
        <taxon>Fabales</taxon>
        <taxon>Fabaceae</taxon>
        <taxon>Papilionoideae</taxon>
        <taxon>50 kb inversion clade</taxon>
        <taxon>genistoids sensu lato</taxon>
        <taxon>core genistoids</taxon>
        <taxon>Genisteae</taxon>
        <taxon>Lupinus</taxon>
    </lineage>
</organism>
<feature type="compositionally biased region" description="Basic and acidic residues" evidence="1">
    <location>
        <begin position="1"/>
        <end position="13"/>
    </location>
</feature>
<evidence type="ECO:0000256" key="1">
    <source>
        <dbReference type="SAM" id="MobiDB-lite"/>
    </source>
</evidence>
<dbReference type="Proteomes" id="UP001497480">
    <property type="component" value="Unassembled WGS sequence"/>
</dbReference>
<evidence type="ECO:0000313" key="3">
    <source>
        <dbReference type="Proteomes" id="UP001497480"/>
    </source>
</evidence>
<sequence>MPPREEFPAKKLEGAPSEDIGWHFGTQKKNLTQKRRDEFVARLRGDTNEEDLDDYIDEQVRQPKQASLNSQYEWEQRKHFRQQTRGYENIYEQGGSSYVSGSDASRPQGIDFNLRSTDVNLGRSKSAKQHKITGRFMDAARKKLREVVGKFIIYERVAMNVTRSRWFHNLIVAAAEVGQGVKCPTPYEISTVCLKVEYNNMRKWIKT</sequence>
<dbReference type="EMBL" id="CAXHTB010000014">
    <property type="protein sequence ID" value="CAL0319936.1"/>
    <property type="molecule type" value="Genomic_DNA"/>
</dbReference>
<proteinExistence type="predicted"/>
<keyword evidence="3" id="KW-1185">Reference proteome</keyword>
<protein>
    <submittedName>
        <fullName evidence="2">Uncharacterized protein</fullName>
    </submittedName>
</protein>
<reference evidence="2 3" key="1">
    <citation type="submission" date="2024-03" db="EMBL/GenBank/DDBJ databases">
        <authorList>
            <person name="Martinez-Hernandez J."/>
        </authorList>
    </citation>
    <scope>NUCLEOTIDE SEQUENCE [LARGE SCALE GENOMIC DNA]</scope>
</reference>
<name>A0AAV1XDU2_LUPLU</name>
<comment type="caution">
    <text evidence="2">The sequence shown here is derived from an EMBL/GenBank/DDBJ whole genome shotgun (WGS) entry which is preliminary data.</text>
</comment>
<feature type="region of interest" description="Disordered" evidence="1">
    <location>
        <begin position="1"/>
        <end position="23"/>
    </location>
</feature>